<gene>
    <name evidence="1" type="ORF">Maq22A_c13525</name>
</gene>
<protein>
    <submittedName>
        <fullName evidence="1">Uncharacterized protein</fullName>
    </submittedName>
</protein>
<dbReference type="KEGG" id="maqu:Maq22A_c13525"/>
<evidence type="ECO:0000313" key="2">
    <source>
        <dbReference type="Proteomes" id="UP000061432"/>
    </source>
</evidence>
<accession>A0A0C6FL79</accession>
<dbReference type="OrthoDB" id="8008030at2"/>
<dbReference type="EMBL" id="AP014704">
    <property type="protein sequence ID" value="BAQ45919.1"/>
    <property type="molecule type" value="Genomic_DNA"/>
</dbReference>
<reference evidence="2" key="2">
    <citation type="submission" date="2015-01" db="EMBL/GenBank/DDBJ databases">
        <title>Complete genome sequence of Methylobacterium aquaticum strain 22A.</title>
        <authorList>
            <person name="Tani A."/>
            <person name="Ogura Y."/>
            <person name="Hayashi T."/>
        </authorList>
    </citation>
    <scope>NUCLEOTIDE SEQUENCE [LARGE SCALE GENOMIC DNA]</scope>
    <source>
        <strain evidence="2">MA-22A</strain>
    </source>
</reference>
<name>A0A0C6FL79_9HYPH</name>
<dbReference type="RefSeq" id="WP_060847162.1">
    <property type="nucleotide sequence ID" value="NZ_AP014704.1"/>
</dbReference>
<dbReference type="AlphaFoldDB" id="A0A0C6FL79"/>
<organism evidence="1 2">
    <name type="scientific">Methylobacterium aquaticum</name>
    <dbReference type="NCBI Taxonomy" id="270351"/>
    <lineage>
        <taxon>Bacteria</taxon>
        <taxon>Pseudomonadati</taxon>
        <taxon>Pseudomonadota</taxon>
        <taxon>Alphaproteobacteria</taxon>
        <taxon>Hyphomicrobiales</taxon>
        <taxon>Methylobacteriaceae</taxon>
        <taxon>Methylobacterium</taxon>
    </lineage>
</organism>
<proteinExistence type="predicted"/>
<sequence length="107" mass="11717">MSSRSNKIGLPHRQEVTILREMACGAAERVSEMRKSGMCCQAVCDASSMRISLIIDLNSVGQMSLQDAAWAVMRAEYDALVSDALAEFNPMSVQQSSQQDADDDIPF</sequence>
<evidence type="ECO:0000313" key="1">
    <source>
        <dbReference type="EMBL" id="BAQ45919.1"/>
    </source>
</evidence>
<dbReference type="Proteomes" id="UP000061432">
    <property type="component" value="Chromosome"/>
</dbReference>
<dbReference type="STRING" id="270351.Maq22A_c13525"/>
<dbReference type="PATRIC" id="fig|270351.10.peg.2608"/>
<reference evidence="1 2" key="1">
    <citation type="journal article" date="2015" name="Genome Announc.">
        <title>Complete Genome Sequence of Methylobacterium aquaticum Strain 22A, Isolated from Racomitrium japonicum Moss.</title>
        <authorList>
            <person name="Tani A."/>
            <person name="Ogura Y."/>
            <person name="Hayashi T."/>
            <person name="Kimbara K."/>
        </authorList>
    </citation>
    <scope>NUCLEOTIDE SEQUENCE [LARGE SCALE GENOMIC DNA]</scope>
    <source>
        <strain evidence="1 2">MA-22A</strain>
    </source>
</reference>